<dbReference type="InterPro" id="IPR035185">
    <property type="entry name" value="DUF5305"/>
</dbReference>
<organism evidence="2 3">
    <name type="scientific">Halarchaeum nitratireducens</name>
    <dbReference type="NCBI Taxonomy" id="489913"/>
    <lineage>
        <taxon>Archaea</taxon>
        <taxon>Methanobacteriati</taxon>
        <taxon>Methanobacteriota</taxon>
        <taxon>Stenosarchaea group</taxon>
        <taxon>Halobacteria</taxon>
        <taxon>Halobacteriales</taxon>
        <taxon>Halobacteriaceae</taxon>
    </lineage>
</organism>
<dbReference type="Pfam" id="PF17231">
    <property type="entry name" value="DUF5305"/>
    <property type="match status" value="1"/>
</dbReference>
<feature type="compositionally biased region" description="Acidic residues" evidence="1">
    <location>
        <begin position="370"/>
        <end position="383"/>
    </location>
</feature>
<protein>
    <recommendedName>
        <fullName evidence="4">DUF5305 domain-containing protein</fullName>
    </recommendedName>
</protein>
<sequence length="383" mass="41082">MAERSRRLQVRATLGNCLAALAVVALLLAVFGGYATYGAYAAPGTTETQRTVEAWAVSGGFEQNATVTESNPVFPVGTQLENRSTYFVGVSPIMHGAFTLRQRPPADTPVSVTLDSRLRTRSVGEEDGTVYWQTTRPLDAATVERLGGDDTARVSFRVNTSRVLAHRDRITSQLGSGPGTLETAVVVDATVSGPVEGAPTTLAFTKTLPLSFSGSTYTVGSHDSVRQAATRTRTVSVPRTYGPLQRIGGPLAFFVGVIALAALVGTKRSGILELDDDERERLSFERDRSEFDDWIVRARLPTAVQNRDLAFADTLADVVDFAIDADTGVVENIDDGRFYALSDDLTLVYEPPRPSEVTADVADAEHGSDETDSDDSPAESEAT</sequence>
<reference evidence="2 3" key="1">
    <citation type="journal article" date="2019" name="Int. J. Syst. Evol. Microbiol.">
        <title>The Global Catalogue of Microorganisms (GCM) 10K type strain sequencing project: providing services to taxonomists for standard genome sequencing and annotation.</title>
        <authorList>
            <consortium name="The Broad Institute Genomics Platform"/>
            <consortium name="The Broad Institute Genome Sequencing Center for Infectious Disease"/>
            <person name="Wu L."/>
            <person name="Ma J."/>
        </authorList>
    </citation>
    <scope>NUCLEOTIDE SEQUENCE [LARGE SCALE GENOMIC DNA]</scope>
    <source>
        <strain evidence="2 3">JCM 16331</strain>
    </source>
</reference>
<name>A0A830GE58_9EURY</name>
<proteinExistence type="predicted"/>
<evidence type="ECO:0000313" key="3">
    <source>
        <dbReference type="Proteomes" id="UP000608850"/>
    </source>
</evidence>
<comment type="caution">
    <text evidence="2">The sequence shown here is derived from an EMBL/GenBank/DDBJ whole genome shotgun (WGS) entry which is preliminary data.</text>
</comment>
<feature type="region of interest" description="Disordered" evidence="1">
    <location>
        <begin position="350"/>
        <end position="383"/>
    </location>
</feature>
<accession>A0A830GE58</accession>
<evidence type="ECO:0000256" key="1">
    <source>
        <dbReference type="SAM" id="MobiDB-lite"/>
    </source>
</evidence>
<gene>
    <name evidence="2" type="ORF">GCM10009021_25400</name>
</gene>
<dbReference type="OrthoDB" id="270764at2157"/>
<dbReference type="AlphaFoldDB" id="A0A830GE58"/>
<dbReference type="Proteomes" id="UP000608850">
    <property type="component" value="Unassembled WGS sequence"/>
</dbReference>
<evidence type="ECO:0008006" key="4">
    <source>
        <dbReference type="Google" id="ProtNLM"/>
    </source>
</evidence>
<keyword evidence="3" id="KW-1185">Reference proteome</keyword>
<evidence type="ECO:0000313" key="2">
    <source>
        <dbReference type="EMBL" id="GGN22737.1"/>
    </source>
</evidence>
<dbReference type="EMBL" id="BMOQ01000007">
    <property type="protein sequence ID" value="GGN22737.1"/>
    <property type="molecule type" value="Genomic_DNA"/>
</dbReference>
<dbReference type="RefSeq" id="WP_188879426.1">
    <property type="nucleotide sequence ID" value="NZ_BMOQ01000007.1"/>
</dbReference>